<dbReference type="Proteomes" id="UP001153069">
    <property type="component" value="Unassembled WGS sequence"/>
</dbReference>
<proteinExistence type="predicted"/>
<feature type="compositionally biased region" description="Acidic residues" evidence="1">
    <location>
        <begin position="71"/>
        <end position="100"/>
    </location>
</feature>
<feature type="compositionally biased region" description="Basic and acidic residues" evidence="1">
    <location>
        <begin position="1"/>
        <end position="10"/>
    </location>
</feature>
<feature type="region of interest" description="Disordered" evidence="1">
    <location>
        <begin position="279"/>
        <end position="314"/>
    </location>
</feature>
<keyword evidence="3" id="KW-1185">Reference proteome</keyword>
<feature type="compositionally biased region" description="Low complexity" evidence="1">
    <location>
        <begin position="35"/>
        <end position="45"/>
    </location>
</feature>
<feature type="compositionally biased region" description="Basic and acidic residues" evidence="1">
    <location>
        <begin position="21"/>
        <end position="32"/>
    </location>
</feature>
<dbReference type="EMBL" id="CAICTM010000657">
    <property type="protein sequence ID" value="CAB9514519.1"/>
    <property type="molecule type" value="Genomic_DNA"/>
</dbReference>
<dbReference type="AlphaFoldDB" id="A0A9N8E9Y5"/>
<feature type="compositionally biased region" description="Basic and acidic residues" evidence="1">
    <location>
        <begin position="290"/>
        <end position="301"/>
    </location>
</feature>
<accession>A0A9N8E9Y5</accession>
<evidence type="ECO:0000313" key="2">
    <source>
        <dbReference type="EMBL" id="CAB9514519.1"/>
    </source>
</evidence>
<feature type="compositionally biased region" description="Acidic residues" evidence="1">
    <location>
        <begin position="46"/>
        <end position="64"/>
    </location>
</feature>
<protein>
    <submittedName>
        <fullName evidence="2">Uncharacterized protein</fullName>
    </submittedName>
</protein>
<reference evidence="2" key="1">
    <citation type="submission" date="2020-06" db="EMBL/GenBank/DDBJ databases">
        <authorList>
            <consortium name="Plant Systems Biology data submission"/>
        </authorList>
    </citation>
    <scope>NUCLEOTIDE SEQUENCE</scope>
    <source>
        <strain evidence="2">D6</strain>
    </source>
</reference>
<sequence length="526" mass="59663">MPSGGRRDDVSVETASTGSDQRQESDQEKWETDASDNQSETSEQQQEGDDDSEQQQQEDDDSENQESSHQEEEEESENNNNNDQDEDENQEEEEEEEESEESRHIATLVCLSDTPLEEDQDWKNVVIARVALWGEGGVRALLLQNKDGTESGSAHISVRDRDTVKQSVTDRWTLVEQPMGYITRIHGFHSIYGTPCLLHSARLEFASGQVMEFQGVRDDWKGAEFEVKNLPDNFFVSALEFKEGVCIGYRGYSTPAPLAEMFEDESQPDLDFLQQQDDYEENEKKRKNSRDKNNDNDKEPGEDNPYGKQETGGWVGDHLKARELPYPDYRDSMMLAYVCLLGKDALQGAIFLFFDGHREGKLSAVRKRGILCKGRKLETDIHVDVEQFENTLRGAQFVKIEQPGGRIRTISGRRLTRIMPSTTKEKGPKVTYLCHTLNLEFVSGQVIKFVGSNKDWKGDYFSYSIPPDYYINQLEFAPARIGSSNKGGYLVGVSGVRTYDDASDMDQPEIDNKSPPCYDKCCCCLP</sequence>
<name>A0A9N8E9Y5_9STRA</name>
<evidence type="ECO:0000256" key="1">
    <source>
        <dbReference type="SAM" id="MobiDB-lite"/>
    </source>
</evidence>
<evidence type="ECO:0000313" key="3">
    <source>
        <dbReference type="Proteomes" id="UP001153069"/>
    </source>
</evidence>
<feature type="region of interest" description="Disordered" evidence="1">
    <location>
        <begin position="1"/>
        <end position="104"/>
    </location>
</feature>
<comment type="caution">
    <text evidence="2">The sequence shown here is derived from an EMBL/GenBank/DDBJ whole genome shotgun (WGS) entry which is preliminary data.</text>
</comment>
<gene>
    <name evidence="2" type="ORF">SEMRO_658_G182750.1</name>
</gene>
<organism evidence="2 3">
    <name type="scientific">Seminavis robusta</name>
    <dbReference type="NCBI Taxonomy" id="568900"/>
    <lineage>
        <taxon>Eukaryota</taxon>
        <taxon>Sar</taxon>
        <taxon>Stramenopiles</taxon>
        <taxon>Ochrophyta</taxon>
        <taxon>Bacillariophyta</taxon>
        <taxon>Bacillariophyceae</taxon>
        <taxon>Bacillariophycidae</taxon>
        <taxon>Naviculales</taxon>
        <taxon>Naviculaceae</taxon>
        <taxon>Seminavis</taxon>
    </lineage>
</organism>